<dbReference type="InterPro" id="IPR011006">
    <property type="entry name" value="CheY-like_superfamily"/>
</dbReference>
<accession>A0ABD5X0J2</accession>
<keyword evidence="4" id="KW-1185">Reference proteome</keyword>
<organism evidence="3 4">
    <name type="scientific">Halobaculum marinum</name>
    <dbReference type="NCBI Taxonomy" id="3031996"/>
    <lineage>
        <taxon>Archaea</taxon>
        <taxon>Methanobacteriati</taxon>
        <taxon>Methanobacteriota</taxon>
        <taxon>Stenosarchaea group</taxon>
        <taxon>Halobacteria</taxon>
        <taxon>Halobacteriales</taxon>
        <taxon>Haloferacaceae</taxon>
        <taxon>Halobaculum</taxon>
    </lineage>
</organism>
<evidence type="ECO:0000259" key="2">
    <source>
        <dbReference type="PROSITE" id="PS50110"/>
    </source>
</evidence>
<dbReference type="InterPro" id="IPR001789">
    <property type="entry name" value="Sig_transdc_resp-reg_receiver"/>
</dbReference>
<protein>
    <recommendedName>
        <fullName evidence="2">Response regulatory domain-containing protein</fullName>
    </recommendedName>
</protein>
<dbReference type="SUPFAM" id="SSF52172">
    <property type="entry name" value="CheY-like"/>
    <property type="match status" value="1"/>
</dbReference>
<reference evidence="3 4" key="1">
    <citation type="journal article" date="2019" name="Int. J. Syst. Evol. Microbiol.">
        <title>The Global Catalogue of Microorganisms (GCM) 10K type strain sequencing project: providing services to taxonomists for standard genome sequencing and annotation.</title>
        <authorList>
            <consortium name="The Broad Institute Genomics Platform"/>
            <consortium name="The Broad Institute Genome Sequencing Center for Infectious Disease"/>
            <person name="Wu L."/>
            <person name="Ma J."/>
        </authorList>
    </citation>
    <scope>NUCLEOTIDE SEQUENCE [LARGE SCALE GENOMIC DNA]</scope>
    <source>
        <strain evidence="3 4">DT55</strain>
    </source>
</reference>
<dbReference type="EMBL" id="JBHTAG010000003">
    <property type="protein sequence ID" value="MFC7098002.1"/>
    <property type="molecule type" value="Genomic_DNA"/>
</dbReference>
<feature type="modified residue" description="4-aspartylphosphate" evidence="1">
    <location>
        <position position="71"/>
    </location>
</feature>
<dbReference type="AlphaFoldDB" id="A0ABD5X0J2"/>
<proteinExistence type="predicted"/>
<evidence type="ECO:0000313" key="3">
    <source>
        <dbReference type="EMBL" id="MFC7098002.1"/>
    </source>
</evidence>
<name>A0ABD5X0J2_9EURY</name>
<feature type="domain" description="Response regulatory" evidence="2">
    <location>
        <begin position="21"/>
        <end position="130"/>
    </location>
</feature>
<gene>
    <name evidence="3" type="ORF">ACFQKD_11885</name>
</gene>
<comment type="caution">
    <text evidence="3">The sequence shown here is derived from an EMBL/GenBank/DDBJ whole genome shotgun (WGS) entry which is preliminary data.</text>
</comment>
<dbReference type="PROSITE" id="PS50110">
    <property type="entry name" value="RESPONSE_REGULATORY"/>
    <property type="match status" value="1"/>
</dbReference>
<sequence length="139" mass="14442">MSAHITEGDAEENTGDTDRVQVVHVEHDCEVAALAEQYLSIAYPEIDLRHVADPDAVAAAVADGADCVVTDHRPPLTDAAAVAETVSNVDSDVPVVVYSAAPDETLVNADGVVAKRAGLDGLDTLVERVVDAVGRANVD</sequence>
<dbReference type="Proteomes" id="UP001596388">
    <property type="component" value="Unassembled WGS sequence"/>
</dbReference>
<keyword evidence="1" id="KW-0597">Phosphoprotein</keyword>
<dbReference type="RefSeq" id="WP_276237505.1">
    <property type="nucleotide sequence ID" value="NZ_CP119989.1"/>
</dbReference>
<evidence type="ECO:0000313" key="4">
    <source>
        <dbReference type="Proteomes" id="UP001596388"/>
    </source>
</evidence>
<evidence type="ECO:0000256" key="1">
    <source>
        <dbReference type="PROSITE-ProRule" id="PRU00169"/>
    </source>
</evidence>
<dbReference type="GeneID" id="79271078"/>
<dbReference type="Gene3D" id="3.40.50.2300">
    <property type="match status" value="1"/>
</dbReference>